<keyword evidence="3" id="KW-1185">Reference proteome</keyword>
<dbReference type="InterPro" id="IPR034660">
    <property type="entry name" value="DinB/YfiT-like"/>
</dbReference>
<dbReference type="NCBIfam" id="TIGR03083">
    <property type="entry name" value="maleylpyruvate isomerase family mycothiol-dependent enzyme"/>
    <property type="match status" value="1"/>
</dbReference>
<evidence type="ECO:0000313" key="2">
    <source>
        <dbReference type="EMBL" id="MEX0428146.1"/>
    </source>
</evidence>
<dbReference type="Gene3D" id="1.20.120.450">
    <property type="entry name" value="dinb family like domain"/>
    <property type="match status" value="1"/>
</dbReference>
<feature type="domain" description="Mycothiol-dependent maleylpyruvate isomerase metal-binding" evidence="1">
    <location>
        <begin position="5"/>
        <end position="124"/>
    </location>
</feature>
<dbReference type="GO" id="GO:0016853">
    <property type="term" value="F:isomerase activity"/>
    <property type="evidence" value="ECO:0007669"/>
    <property type="project" value="UniProtKB-KW"/>
</dbReference>
<dbReference type="SUPFAM" id="SSF109854">
    <property type="entry name" value="DinB/YfiT-like putative metalloenzymes"/>
    <property type="match status" value="1"/>
</dbReference>
<proteinExistence type="predicted"/>
<dbReference type="RefSeq" id="WP_367994113.1">
    <property type="nucleotide sequence ID" value="NZ_JBFPJR010000016.1"/>
</dbReference>
<dbReference type="Pfam" id="PF11716">
    <property type="entry name" value="MDMPI_N"/>
    <property type="match status" value="1"/>
</dbReference>
<accession>A0ABV3SYX5</accession>
<organism evidence="2 3">
    <name type="scientific">Nocardioides eburneus</name>
    <dbReference type="NCBI Taxonomy" id="3231482"/>
    <lineage>
        <taxon>Bacteria</taxon>
        <taxon>Bacillati</taxon>
        <taxon>Actinomycetota</taxon>
        <taxon>Actinomycetes</taxon>
        <taxon>Propionibacteriales</taxon>
        <taxon>Nocardioidaceae</taxon>
        <taxon>Nocardioides</taxon>
    </lineage>
</organism>
<comment type="caution">
    <text evidence="2">The sequence shown here is derived from an EMBL/GenBank/DDBJ whole genome shotgun (WGS) entry which is preliminary data.</text>
</comment>
<reference evidence="2 3" key="1">
    <citation type="submission" date="2024-07" db="EMBL/GenBank/DDBJ databases">
        <authorList>
            <person name="Lee S."/>
            <person name="Kang M."/>
        </authorList>
    </citation>
    <scope>NUCLEOTIDE SEQUENCE [LARGE SCALE GENOMIC DNA]</scope>
    <source>
        <strain evidence="2 3">DS6</strain>
    </source>
</reference>
<dbReference type="Proteomes" id="UP001556631">
    <property type="component" value="Unassembled WGS sequence"/>
</dbReference>
<keyword evidence="2" id="KW-0413">Isomerase</keyword>
<evidence type="ECO:0000259" key="1">
    <source>
        <dbReference type="Pfam" id="PF11716"/>
    </source>
</evidence>
<name>A0ABV3SYX5_9ACTN</name>
<dbReference type="InterPro" id="IPR017517">
    <property type="entry name" value="Maleyloyr_isom"/>
</dbReference>
<protein>
    <submittedName>
        <fullName evidence="2">Maleylpyruvate isomerase family mycothiol-dependent enzyme</fullName>
    </submittedName>
</protein>
<gene>
    <name evidence="2" type="ORF">AB3X52_10995</name>
</gene>
<dbReference type="InterPro" id="IPR024344">
    <property type="entry name" value="MDMPI_metal-binding"/>
</dbReference>
<evidence type="ECO:0000313" key="3">
    <source>
        <dbReference type="Proteomes" id="UP001556631"/>
    </source>
</evidence>
<dbReference type="EMBL" id="JBFPJR010000016">
    <property type="protein sequence ID" value="MEX0428146.1"/>
    <property type="molecule type" value="Genomic_DNA"/>
</dbReference>
<sequence>MELIRTASAEFERAVRRLPADSWDLPTPSEVTVRELVAHVVTGNDFTALLLAGVPRDEARAAIAWDQLDGEPLAAVRESAARQAAAFDAAPPSFVVPHPHGDIPVAAFLRFRLVDLVVHAWDLRRGAGLDENLDPAVVRALWELVAPYVDEMLAFGAYGEGPSGTLRPEASLQLRLLDAFGRRPLLPLD</sequence>